<evidence type="ECO:0000313" key="3">
    <source>
        <dbReference type="Proteomes" id="UP001221757"/>
    </source>
</evidence>
<organism evidence="2 3">
    <name type="scientific">Mycena rosella</name>
    <name type="common">Pink bonnet</name>
    <name type="synonym">Agaricus rosellus</name>
    <dbReference type="NCBI Taxonomy" id="1033263"/>
    <lineage>
        <taxon>Eukaryota</taxon>
        <taxon>Fungi</taxon>
        <taxon>Dikarya</taxon>
        <taxon>Basidiomycota</taxon>
        <taxon>Agaricomycotina</taxon>
        <taxon>Agaricomycetes</taxon>
        <taxon>Agaricomycetidae</taxon>
        <taxon>Agaricales</taxon>
        <taxon>Marasmiineae</taxon>
        <taxon>Mycenaceae</taxon>
        <taxon>Mycena</taxon>
    </lineage>
</organism>
<feature type="transmembrane region" description="Helical" evidence="1">
    <location>
        <begin position="125"/>
        <end position="146"/>
    </location>
</feature>
<evidence type="ECO:0000313" key="2">
    <source>
        <dbReference type="EMBL" id="KAJ7696059.1"/>
    </source>
</evidence>
<evidence type="ECO:0000256" key="1">
    <source>
        <dbReference type="SAM" id="Phobius"/>
    </source>
</evidence>
<sequence>MSFPNPGLQSAVPDVTRNDILSSSSSEFDWILETDATAPPSYTQYDDEYPPPYQQPSHIRRTAAAHQIPLQDRFRFEEARRQQELQFLLGVLLSIGATLFLMDALPMLGEPTTSIHAAIRTYGCFAIVLVLSILLTAVSLLSKYWLTGNHHRLLQFGPQIRGVPESRLQVAKTYAMNGLIALGSFMTYAMVVCFAVGVIDFFWQLYPAVSMGIVTTCGIYRLGSGPLLSFGQGALFKMPMASALRHAWGWPRIWAARGSGGSTNGELERGGEEAMVRS</sequence>
<keyword evidence="3" id="KW-1185">Reference proteome</keyword>
<name>A0AAD7GL53_MYCRO</name>
<reference evidence="2" key="1">
    <citation type="submission" date="2023-03" db="EMBL/GenBank/DDBJ databases">
        <title>Massive genome expansion in bonnet fungi (Mycena s.s.) driven by repeated elements and novel gene families across ecological guilds.</title>
        <authorList>
            <consortium name="Lawrence Berkeley National Laboratory"/>
            <person name="Harder C.B."/>
            <person name="Miyauchi S."/>
            <person name="Viragh M."/>
            <person name="Kuo A."/>
            <person name="Thoen E."/>
            <person name="Andreopoulos B."/>
            <person name="Lu D."/>
            <person name="Skrede I."/>
            <person name="Drula E."/>
            <person name="Henrissat B."/>
            <person name="Morin E."/>
            <person name="Kohler A."/>
            <person name="Barry K."/>
            <person name="LaButti K."/>
            <person name="Morin E."/>
            <person name="Salamov A."/>
            <person name="Lipzen A."/>
            <person name="Mereny Z."/>
            <person name="Hegedus B."/>
            <person name="Baldrian P."/>
            <person name="Stursova M."/>
            <person name="Weitz H."/>
            <person name="Taylor A."/>
            <person name="Grigoriev I.V."/>
            <person name="Nagy L.G."/>
            <person name="Martin F."/>
            <person name="Kauserud H."/>
        </authorList>
    </citation>
    <scope>NUCLEOTIDE SEQUENCE</scope>
    <source>
        <strain evidence="2">CBHHK067</strain>
    </source>
</reference>
<gene>
    <name evidence="2" type="ORF">B0H17DRAFT_416651</name>
</gene>
<accession>A0AAD7GL53</accession>
<comment type="caution">
    <text evidence="2">The sequence shown here is derived from an EMBL/GenBank/DDBJ whole genome shotgun (WGS) entry which is preliminary data.</text>
</comment>
<dbReference type="EMBL" id="JARKIE010000036">
    <property type="protein sequence ID" value="KAJ7696059.1"/>
    <property type="molecule type" value="Genomic_DNA"/>
</dbReference>
<proteinExistence type="predicted"/>
<protein>
    <submittedName>
        <fullName evidence="2">Uncharacterized protein</fullName>
    </submittedName>
</protein>
<dbReference type="AlphaFoldDB" id="A0AAD7GL53"/>
<feature type="transmembrane region" description="Helical" evidence="1">
    <location>
        <begin position="174"/>
        <end position="199"/>
    </location>
</feature>
<feature type="transmembrane region" description="Helical" evidence="1">
    <location>
        <begin position="205"/>
        <end position="223"/>
    </location>
</feature>
<keyword evidence="1" id="KW-0812">Transmembrane</keyword>
<dbReference type="Proteomes" id="UP001221757">
    <property type="component" value="Unassembled WGS sequence"/>
</dbReference>
<keyword evidence="1" id="KW-0472">Membrane</keyword>
<feature type="transmembrane region" description="Helical" evidence="1">
    <location>
        <begin position="85"/>
        <end position="105"/>
    </location>
</feature>
<keyword evidence="1" id="KW-1133">Transmembrane helix</keyword>